<proteinExistence type="predicted"/>
<organism evidence="2 3">
    <name type="scientific">Rhodobium orientis</name>
    <dbReference type="NCBI Taxonomy" id="34017"/>
    <lineage>
        <taxon>Bacteria</taxon>
        <taxon>Pseudomonadati</taxon>
        <taxon>Pseudomonadota</taxon>
        <taxon>Alphaproteobacteria</taxon>
        <taxon>Hyphomicrobiales</taxon>
        <taxon>Rhodobiaceae</taxon>
        <taxon>Rhodobium</taxon>
    </lineage>
</organism>
<sequence length="358" mass="40540">MLRMETSPVERLILRTQYAIGQGARLAWYGAQEAAARRVIARLDKKAGDARPKAPKPTGPVPNRDQVFADITELLRRDMKNVERGFYPVPEDADSLPRLLALSRRYFADLPKVHRRQVEKSHQEVFTTTRKNAMPRYYLQNFHYQSGGWLSEESAELYDFQVEVLFRGAAGAMRRQALLPIAEMVREADQRHLVLADIACGSGAFLNDIAHAFPRLTKIGIDLSNPYLKTARRRLKDASHTGFAVANAEALPLADDSLDCVSNIYLFHELPAKVRRIVAGEFARVLKPGGRLIFVDSLQRGDRPDYDGMLENFPHLFHEPYYAHYLDDDVLGAFEANGLVAEKSWTAFLSKIVVMRKT</sequence>
<dbReference type="GO" id="GO:0008757">
    <property type="term" value="F:S-adenosylmethionine-dependent methyltransferase activity"/>
    <property type="evidence" value="ECO:0007669"/>
    <property type="project" value="InterPro"/>
</dbReference>
<reference evidence="2 3" key="1">
    <citation type="submission" date="2017-07" db="EMBL/GenBank/DDBJ databases">
        <title>Draft Genome Sequences of Select Purple Nonsulfur Bacteria.</title>
        <authorList>
            <person name="Lasarre B."/>
            <person name="Mckinlay J.B."/>
        </authorList>
    </citation>
    <scope>NUCLEOTIDE SEQUENCE [LARGE SCALE GENOMIC DNA]</scope>
    <source>
        <strain evidence="2 3">DSM 11290</strain>
    </source>
</reference>
<dbReference type="InterPro" id="IPR050508">
    <property type="entry name" value="Methyltransf_Superfamily"/>
</dbReference>
<dbReference type="InterPro" id="IPR013216">
    <property type="entry name" value="Methyltransf_11"/>
</dbReference>
<protein>
    <recommendedName>
        <fullName evidence="1">Methyltransferase type 11 domain-containing protein</fullName>
    </recommendedName>
</protein>
<dbReference type="Proteomes" id="UP000249299">
    <property type="component" value="Unassembled WGS sequence"/>
</dbReference>
<keyword evidence="3" id="KW-1185">Reference proteome</keyword>
<dbReference type="InterPro" id="IPR029063">
    <property type="entry name" value="SAM-dependent_MTases_sf"/>
</dbReference>
<name>A0A327JIN3_9HYPH</name>
<evidence type="ECO:0000259" key="1">
    <source>
        <dbReference type="Pfam" id="PF08241"/>
    </source>
</evidence>
<dbReference type="OrthoDB" id="5517736at2"/>
<dbReference type="CDD" id="cd02440">
    <property type="entry name" value="AdoMet_MTases"/>
    <property type="match status" value="1"/>
</dbReference>
<dbReference type="PANTHER" id="PTHR42912:SF81">
    <property type="entry name" value="METHYLTRANSFERASE DOMAIN-CONTAINING PROTEIN"/>
    <property type="match status" value="1"/>
</dbReference>
<dbReference type="SUPFAM" id="SSF53335">
    <property type="entry name" value="S-adenosyl-L-methionine-dependent methyltransferases"/>
    <property type="match status" value="1"/>
</dbReference>
<comment type="caution">
    <text evidence="2">The sequence shown here is derived from an EMBL/GenBank/DDBJ whole genome shotgun (WGS) entry which is preliminary data.</text>
</comment>
<evidence type="ECO:0000313" key="3">
    <source>
        <dbReference type="Proteomes" id="UP000249299"/>
    </source>
</evidence>
<dbReference type="PANTHER" id="PTHR42912">
    <property type="entry name" value="METHYLTRANSFERASE"/>
    <property type="match status" value="1"/>
</dbReference>
<feature type="domain" description="Methyltransferase type 11" evidence="1">
    <location>
        <begin position="197"/>
        <end position="294"/>
    </location>
</feature>
<evidence type="ECO:0000313" key="2">
    <source>
        <dbReference type="EMBL" id="RAI26159.1"/>
    </source>
</evidence>
<dbReference type="Pfam" id="PF08241">
    <property type="entry name" value="Methyltransf_11"/>
    <property type="match status" value="1"/>
</dbReference>
<dbReference type="EMBL" id="NPEV01000035">
    <property type="protein sequence ID" value="RAI26159.1"/>
    <property type="molecule type" value="Genomic_DNA"/>
</dbReference>
<accession>A0A327JIN3</accession>
<gene>
    <name evidence="2" type="ORF">CH339_15430</name>
</gene>
<dbReference type="Gene3D" id="3.40.50.150">
    <property type="entry name" value="Vaccinia Virus protein VP39"/>
    <property type="match status" value="1"/>
</dbReference>
<dbReference type="AlphaFoldDB" id="A0A327JIN3"/>